<name>C3X6W2_9BURK</name>
<dbReference type="Gene3D" id="3.40.50.720">
    <property type="entry name" value="NAD(P)-binding Rossmann-like Domain"/>
    <property type="match status" value="1"/>
</dbReference>
<dbReference type="CDD" id="cd05276">
    <property type="entry name" value="p53_inducible_oxidoreductase"/>
    <property type="match status" value="1"/>
</dbReference>
<gene>
    <name evidence="4" type="ORF">OFAG_00028</name>
</gene>
<evidence type="ECO:0000313" key="5">
    <source>
        <dbReference type="Proteomes" id="UP000003973"/>
    </source>
</evidence>
<dbReference type="InterPro" id="IPR014189">
    <property type="entry name" value="Quinone_OxRdtase_PIG3"/>
</dbReference>
<keyword evidence="5" id="KW-1185">Reference proteome</keyword>
<dbReference type="InterPro" id="IPR011032">
    <property type="entry name" value="GroES-like_sf"/>
</dbReference>
<dbReference type="PANTHER" id="PTHR48106">
    <property type="entry name" value="QUINONE OXIDOREDUCTASE PIG3-RELATED"/>
    <property type="match status" value="1"/>
</dbReference>
<dbReference type="InterPro" id="IPR013149">
    <property type="entry name" value="ADH-like_C"/>
</dbReference>
<dbReference type="Pfam" id="PF08240">
    <property type="entry name" value="ADH_N"/>
    <property type="match status" value="1"/>
</dbReference>
<keyword evidence="2" id="KW-0560">Oxidoreductase</keyword>
<dbReference type="AlphaFoldDB" id="C3X6W2"/>
<reference evidence="4" key="1">
    <citation type="submission" date="2011-10" db="EMBL/GenBank/DDBJ databases">
        <title>The Genome Sequence of Oxalobacter formigenes HOxBLS.</title>
        <authorList>
            <consortium name="The Broad Institute Genome Sequencing Platform"/>
            <person name="Earl A."/>
            <person name="Ward D."/>
            <person name="Feldgarden M."/>
            <person name="Gevers D."/>
            <person name="Allison M.J."/>
            <person name="Humphrey S."/>
            <person name="Young S.K."/>
            <person name="Zeng Q."/>
            <person name="Gargeya S."/>
            <person name="Fitzgerald M."/>
            <person name="Haas B."/>
            <person name="Abouelleil A."/>
            <person name="Alvarado L."/>
            <person name="Arachchi H.M."/>
            <person name="Berlin A."/>
            <person name="Brown A."/>
            <person name="Chapman S.B."/>
            <person name="Chen Z."/>
            <person name="Dunbar C."/>
            <person name="Freedman E."/>
            <person name="Gearin G."/>
            <person name="Goldberg J."/>
            <person name="Griggs A."/>
            <person name="Gujja S."/>
            <person name="Heiman D."/>
            <person name="Howarth C."/>
            <person name="Larson L."/>
            <person name="Lui A."/>
            <person name="MacDonald P.J.P."/>
            <person name="Montmayeur A."/>
            <person name="Murphy C."/>
            <person name="Neiman D."/>
            <person name="Pearson M."/>
            <person name="Priest M."/>
            <person name="Roberts A."/>
            <person name="Saif S."/>
            <person name="Shea T."/>
            <person name="Shenoy N."/>
            <person name="Sisk P."/>
            <person name="Stolte C."/>
            <person name="Sykes S."/>
            <person name="Wortman J."/>
            <person name="Nusbaum C."/>
            <person name="Birren B."/>
        </authorList>
    </citation>
    <scope>NUCLEOTIDE SEQUENCE [LARGE SCALE GENOMIC DNA]</scope>
    <source>
        <strain evidence="4">HOxBLS</strain>
    </source>
</reference>
<evidence type="ECO:0000256" key="2">
    <source>
        <dbReference type="ARBA" id="ARBA00023002"/>
    </source>
</evidence>
<protein>
    <submittedName>
        <fullName evidence="4">PIG3 family putative NAD(P)H quinone oxidoreductase</fullName>
    </submittedName>
</protein>
<dbReference type="eggNOG" id="COG0604">
    <property type="taxonomic scope" value="Bacteria"/>
</dbReference>
<dbReference type="NCBIfam" id="TIGR02824">
    <property type="entry name" value="quinone_pig3"/>
    <property type="match status" value="1"/>
</dbReference>
<accession>C3X6W2</accession>
<evidence type="ECO:0000259" key="3">
    <source>
        <dbReference type="SMART" id="SM00829"/>
    </source>
</evidence>
<dbReference type="HOGENOM" id="CLU_026673_3_4_4"/>
<organism evidence="4 5">
    <name type="scientific">Oxalobacter paraformigenes</name>
    <dbReference type="NCBI Taxonomy" id="556268"/>
    <lineage>
        <taxon>Bacteria</taxon>
        <taxon>Pseudomonadati</taxon>
        <taxon>Pseudomonadota</taxon>
        <taxon>Betaproteobacteria</taxon>
        <taxon>Burkholderiales</taxon>
        <taxon>Oxalobacteraceae</taxon>
        <taxon>Oxalobacter</taxon>
    </lineage>
</organism>
<dbReference type="Pfam" id="PF00107">
    <property type="entry name" value="ADH_zinc_N"/>
    <property type="match status" value="1"/>
</dbReference>
<dbReference type="SMART" id="SM00829">
    <property type="entry name" value="PKS_ER"/>
    <property type="match status" value="1"/>
</dbReference>
<dbReference type="InterPro" id="IPR036291">
    <property type="entry name" value="NAD(P)-bd_dom_sf"/>
</dbReference>
<dbReference type="InterPro" id="IPR013154">
    <property type="entry name" value="ADH-like_N"/>
</dbReference>
<dbReference type="PANTHER" id="PTHR48106:SF8">
    <property type="entry name" value="OS02G0805600 PROTEIN"/>
    <property type="match status" value="1"/>
</dbReference>
<dbReference type="GO" id="GO:0070402">
    <property type="term" value="F:NADPH binding"/>
    <property type="evidence" value="ECO:0007669"/>
    <property type="project" value="TreeGrafter"/>
</dbReference>
<evidence type="ECO:0000313" key="4">
    <source>
        <dbReference type="EMBL" id="EEO26875.1"/>
    </source>
</evidence>
<dbReference type="Proteomes" id="UP000003973">
    <property type="component" value="Unassembled WGS sequence"/>
</dbReference>
<dbReference type="EMBL" id="ACDP02000029">
    <property type="protein sequence ID" value="EEO26875.1"/>
    <property type="molecule type" value="Genomic_DNA"/>
</dbReference>
<evidence type="ECO:0000256" key="1">
    <source>
        <dbReference type="ARBA" id="ARBA00022857"/>
    </source>
</evidence>
<sequence length="358" mass="38530">MTANTRYGVQSHADDFNKSFPFNIIPKGGIDMMKAIEIIDQGSAGYLQLTERPIPVAKEGEVLIKVHAAGINRPDVLQRVGRYVVPKGAPDIPGLEIAGEIVGGDVSGSDFRKGDMVCALVQGGGYAEYCTACTKLCLPVPKGLTPIEAASLPETYFTVWSNVYDMGGLKGKESFLVQAGASGIGVTAIQMAHAMGHRVFATARTEDKCRACEALGAERCINSTTENFAEYIKKATDGKGVDVILDIIGAAVLDKEIDCLADEGRLVLIAYLGGRLGTVDLAQIVHRQLTVTGSTLRPRSNAFKAEIAKNLRKHVWPLIDEGKIKPVIYKVFPLAEAMQAQKLMQSNTHFGKIVLQVI</sequence>
<feature type="domain" description="Enoyl reductase (ER)" evidence="3">
    <location>
        <begin position="42"/>
        <end position="355"/>
    </location>
</feature>
<dbReference type="SUPFAM" id="SSF51735">
    <property type="entry name" value="NAD(P)-binding Rossmann-fold domains"/>
    <property type="match status" value="1"/>
</dbReference>
<dbReference type="GO" id="GO:0016651">
    <property type="term" value="F:oxidoreductase activity, acting on NAD(P)H"/>
    <property type="evidence" value="ECO:0007669"/>
    <property type="project" value="TreeGrafter"/>
</dbReference>
<comment type="caution">
    <text evidence="4">The sequence shown here is derived from an EMBL/GenBank/DDBJ whole genome shotgun (WGS) entry which is preliminary data.</text>
</comment>
<proteinExistence type="predicted"/>
<dbReference type="SUPFAM" id="SSF50129">
    <property type="entry name" value="GroES-like"/>
    <property type="match status" value="1"/>
</dbReference>
<keyword evidence="1" id="KW-0521">NADP</keyword>
<dbReference type="InterPro" id="IPR020843">
    <property type="entry name" value="ER"/>
</dbReference>
<dbReference type="Gene3D" id="3.90.180.10">
    <property type="entry name" value="Medium-chain alcohol dehydrogenases, catalytic domain"/>
    <property type="match status" value="1"/>
</dbReference>